<dbReference type="InterPro" id="IPR017555">
    <property type="entry name" value="TriPribosyl-deP-CoA_syn"/>
</dbReference>
<reference evidence="7" key="1">
    <citation type="submission" date="2014-06" db="EMBL/GenBank/DDBJ databases">
        <authorList>
            <person name="Winans N.J."/>
            <person name="Newell P.D."/>
            <person name="Douglas A.E."/>
        </authorList>
    </citation>
    <scope>NUCLEOTIDE SEQUENCE [LARGE SCALE GENOMIC DNA]</scope>
</reference>
<gene>
    <name evidence="5" type="primary">mdcB</name>
    <name evidence="6" type="ORF">HK17_12510</name>
</gene>
<dbReference type="Gene3D" id="1.10.4200.10">
    <property type="entry name" value="Triphosphoribosyl-dephospho-CoA protein"/>
    <property type="match status" value="2"/>
</dbReference>
<organism evidence="6 7">
    <name type="scientific">Acetobacter indonesiensis</name>
    <dbReference type="NCBI Taxonomy" id="104101"/>
    <lineage>
        <taxon>Bacteria</taxon>
        <taxon>Pseudomonadati</taxon>
        <taxon>Pseudomonadota</taxon>
        <taxon>Alphaproteobacteria</taxon>
        <taxon>Acetobacterales</taxon>
        <taxon>Acetobacteraceae</taxon>
        <taxon>Acetobacter</taxon>
    </lineage>
</organism>
<evidence type="ECO:0000256" key="1">
    <source>
        <dbReference type="ARBA" id="ARBA00001210"/>
    </source>
</evidence>
<evidence type="ECO:0000256" key="5">
    <source>
        <dbReference type="HAMAP-Rule" id="MF_01883"/>
    </source>
</evidence>
<evidence type="ECO:0000256" key="3">
    <source>
        <dbReference type="ARBA" id="ARBA00022741"/>
    </source>
</evidence>
<dbReference type="GO" id="GO:0046917">
    <property type="term" value="F:triphosphoribosyl-dephospho-CoA synthase activity"/>
    <property type="evidence" value="ECO:0007669"/>
    <property type="project" value="UniProtKB-UniRule"/>
</dbReference>
<dbReference type="GO" id="GO:0051191">
    <property type="term" value="P:prosthetic group biosynthetic process"/>
    <property type="evidence" value="ECO:0007669"/>
    <property type="project" value="TreeGrafter"/>
</dbReference>
<evidence type="ECO:0000313" key="6">
    <source>
        <dbReference type="EMBL" id="OUI91356.1"/>
    </source>
</evidence>
<proteinExistence type="inferred from homology"/>
<comment type="function">
    <text evidence="5">Involved in the formation of 2-(5''-phosphoribosyl)-3'-dephosphocoenzyme-A, the prosthetic group of the acyl-carrier protein of the malonate decarboxylase.</text>
</comment>
<keyword evidence="4 5" id="KW-0067">ATP-binding</keyword>
<accession>A0A252ANC8</accession>
<dbReference type="HAMAP" id="MF_01883">
    <property type="entry name" value="MdcB"/>
    <property type="match status" value="1"/>
</dbReference>
<comment type="caution">
    <text evidence="6">The sequence shown here is derived from an EMBL/GenBank/DDBJ whole genome shotgun (WGS) entry which is preliminary data.</text>
</comment>
<dbReference type="Proteomes" id="UP000194641">
    <property type="component" value="Unassembled WGS sequence"/>
</dbReference>
<evidence type="ECO:0000256" key="4">
    <source>
        <dbReference type="ARBA" id="ARBA00022840"/>
    </source>
</evidence>
<protein>
    <recommendedName>
        <fullName evidence="5">Probable 2-(5''-triphosphoribosyl)-3'-dephosphocoenzyme-A synthase</fullName>
        <shortName evidence="5">2-(5''-triphosphoribosyl)-3'-dephospho-CoA synthase</shortName>
        <ecNumber evidence="5">2.4.2.52</ecNumber>
    </recommendedName>
</protein>
<dbReference type="EMBL" id="JOPA01000039">
    <property type="protein sequence ID" value="OUI91356.1"/>
    <property type="molecule type" value="Genomic_DNA"/>
</dbReference>
<evidence type="ECO:0000313" key="7">
    <source>
        <dbReference type="Proteomes" id="UP000194641"/>
    </source>
</evidence>
<dbReference type="GO" id="GO:0005524">
    <property type="term" value="F:ATP binding"/>
    <property type="evidence" value="ECO:0007669"/>
    <property type="project" value="UniProtKB-KW"/>
</dbReference>
<comment type="catalytic activity">
    <reaction evidence="1 5">
        <text>3'-dephospho-CoA + ATP = 2'-(5''-triphospho-alpha-D-ribosyl)-3'-dephospho-CoA + adenine</text>
        <dbReference type="Rhea" id="RHEA:15117"/>
        <dbReference type="ChEBI" id="CHEBI:16708"/>
        <dbReference type="ChEBI" id="CHEBI:30616"/>
        <dbReference type="ChEBI" id="CHEBI:57328"/>
        <dbReference type="ChEBI" id="CHEBI:61378"/>
        <dbReference type="EC" id="2.4.2.52"/>
    </reaction>
</comment>
<dbReference type="InterPro" id="IPR002736">
    <property type="entry name" value="CitG"/>
</dbReference>
<dbReference type="Pfam" id="PF01874">
    <property type="entry name" value="CitG"/>
    <property type="match status" value="1"/>
</dbReference>
<keyword evidence="3 5" id="KW-0547">Nucleotide-binding</keyword>
<dbReference type="PANTHER" id="PTHR30201:SF2">
    <property type="entry name" value="2-(5''-TRIPHOSPHORIBOSYL)-3'-DEPHOSPHOCOENZYME-A SYNTHASE"/>
    <property type="match status" value="1"/>
</dbReference>
<comment type="similarity">
    <text evidence="5">Belongs to the CitG/MdcB family.</text>
</comment>
<dbReference type="NCBIfam" id="TIGR03132">
    <property type="entry name" value="malonate_mdcB"/>
    <property type="match status" value="1"/>
</dbReference>
<dbReference type="AlphaFoldDB" id="A0A252ANC8"/>
<sequence length="281" mass="29810">MQALDVSCAVSADMVAQIAQDCLIDEVRTWPKPGLVSHVDTGSHTDMTAAHFEASARVISPYFSDLYRAGEGNADLSVLRKVGLAAEAAMLRVTGGVNTHRGAIWALGLLSAALGWRTLHSVALPCCEVVQRVWGAAILGTAQQASSHGGMVHQRYGAGGARVEAGLGFPFIRSIGLPALQKGRDLCPGDEEAARVQCCIALIARLEDTNILYRGGIEGLAYAQTGAEMFLRRGGVGNPAWRKYAQALHHGFVSRRLSPGGAADGLAISLFLERTENARLH</sequence>
<keyword evidence="2 5" id="KW-0808">Transferase</keyword>
<name>A0A252ANC8_9PROT</name>
<dbReference type="EC" id="2.4.2.52" evidence="5"/>
<evidence type="ECO:0000256" key="2">
    <source>
        <dbReference type="ARBA" id="ARBA00022679"/>
    </source>
</evidence>
<dbReference type="PANTHER" id="PTHR30201">
    <property type="entry name" value="TRIPHOSPHORIBOSYL-DEPHOSPHO-COA SYNTHASE"/>
    <property type="match status" value="1"/>
</dbReference>